<organism evidence="1 2">
    <name type="scientific">Synaphobranchus kaupii</name>
    <name type="common">Kaup's arrowtooth eel</name>
    <dbReference type="NCBI Taxonomy" id="118154"/>
    <lineage>
        <taxon>Eukaryota</taxon>
        <taxon>Metazoa</taxon>
        <taxon>Chordata</taxon>
        <taxon>Craniata</taxon>
        <taxon>Vertebrata</taxon>
        <taxon>Euteleostomi</taxon>
        <taxon>Actinopterygii</taxon>
        <taxon>Neopterygii</taxon>
        <taxon>Teleostei</taxon>
        <taxon>Anguilliformes</taxon>
        <taxon>Synaphobranchidae</taxon>
        <taxon>Synaphobranchus</taxon>
    </lineage>
</organism>
<name>A0A9Q1ETI3_SYNKA</name>
<proteinExistence type="predicted"/>
<dbReference type="AlphaFoldDB" id="A0A9Q1ETI3"/>
<keyword evidence="2" id="KW-1185">Reference proteome</keyword>
<comment type="caution">
    <text evidence="1">The sequence shown here is derived from an EMBL/GenBank/DDBJ whole genome shotgun (WGS) entry which is preliminary data.</text>
</comment>
<gene>
    <name evidence="1" type="ORF">SKAU_G00289430</name>
</gene>
<reference evidence="1" key="1">
    <citation type="journal article" date="2023" name="Science">
        <title>Genome structures resolve the early diversification of teleost fishes.</title>
        <authorList>
            <person name="Parey E."/>
            <person name="Louis A."/>
            <person name="Montfort J."/>
            <person name="Bouchez O."/>
            <person name="Roques C."/>
            <person name="Iampietro C."/>
            <person name="Lluch J."/>
            <person name="Castinel A."/>
            <person name="Donnadieu C."/>
            <person name="Desvignes T."/>
            <person name="Floi Bucao C."/>
            <person name="Jouanno E."/>
            <person name="Wen M."/>
            <person name="Mejri S."/>
            <person name="Dirks R."/>
            <person name="Jansen H."/>
            <person name="Henkel C."/>
            <person name="Chen W.J."/>
            <person name="Zahm M."/>
            <person name="Cabau C."/>
            <person name="Klopp C."/>
            <person name="Thompson A.W."/>
            <person name="Robinson-Rechavi M."/>
            <person name="Braasch I."/>
            <person name="Lecointre G."/>
            <person name="Bobe J."/>
            <person name="Postlethwait J.H."/>
            <person name="Berthelot C."/>
            <person name="Roest Crollius H."/>
            <person name="Guiguen Y."/>
        </authorList>
    </citation>
    <scope>NUCLEOTIDE SEQUENCE</scope>
    <source>
        <strain evidence="1">WJC10195</strain>
    </source>
</reference>
<dbReference type="Proteomes" id="UP001152622">
    <property type="component" value="Chromosome 12"/>
</dbReference>
<sequence>MTSVLAVLAPGSFSAGLWEILLLQEPDTLFRACVYEQGLCGCGRALRALKPCPRMAERPPGCRRPRFATICLGHYRTGVSSETFKTGGETCLSLFLLEHTTKENVP</sequence>
<accession>A0A9Q1ETI3</accession>
<protein>
    <submittedName>
        <fullName evidence="1">Uncharacterized protein</fullName>
    </submittedName>
</protein>
<evidence type="ECO:0000313" key="2">
    <source>
        <dbReference type="Proteomes" id="UP001152622"/>
    </source>
</evidence>
<dbReference type="EMBL" id="JAINUF010000012">
    <property type="protein sequence ID" value="KAJ8344750.1"/>
    <property type="molecule type" value="Genomic_DNA"/>
</dbReference>
<evidence type="ECO:0000313" key="1">
    <source>
        <dbReference type="EMBL" id="KAJ8344750.1"/>
    </source>
</evidence>